<feature type="domain" description="IraD/Gp25-like" evidence="1">
    <location>
        <begin position="9"/>
        <end position="81"/>
    </location>
</feature>
<accession>A0ABT4H7P3</accession>
<evidence type="ECO:0000259" key="1">
    <source>
        <dbReference type="Pfam" id="PF04965"/>
    </source>
</evidence>
<proteinExistence type="predicted"/>
<dbReference type="RefSeq" id="WP_268600855.1">
    <property type="nucleotide sequence ID" value="NZ_JAKOBS010000035.1"/>
</dbReference>
<evidence type="ECO:0000313" key="3">
    <source>
        <dbReference type="Proteomes" id="UP001527181"/>
    </source>
</evidence>
<reference evidence="2 3" key="1">
    <citation type="submission" date="2022-05" db="EMBL/GenBank/DDBJ databases">
        <title>Genome Sequencing of Bee-Associated Microbes.</title>
        <authorList>
            <person name="Dunlap C."/>
        </authorList>
    </citation>
    <scope>NUCLEOTIDE SEQUENCE [LARGE SCALE GENOMIC DNA]</scope>
    <source>
        <strain evidence="2 3">NRRL B-04010</strain>
    </source>
</reference>
<comment type="caution">
    <text evidence="2">The sequence shown here is derived from an EMBL/GenBank/DDBJ whole genome shotgun (WGS) entry which is preliminary data.</text>
</comment>
<dbReference type="EMBL" id="JAMDNP010000135">
    <property type="protein sequence ID" value="MCY9764924.1"/>
    <property type="molecule type" value="Genomic_DNA"/>
</dbReference>
<dbReference type="InterPro" id="IPR007048">
    <property type="entry name" value="IraD/Gp25-like"/>
</dbReference>
<dbReference type="SUPFAM" id="SSF160719">
    <property type="entry name" value="gpW/gp25-like"/>
    <property type="match status" value="1"/>
</dbReference>
<dbReference type="Proteomes" id="UP001527181">
    <property type="component" value="Unassembled WGS sequence"/>
</dbReference>
<keyword evidence="3" id="KW-1185">Reference proteome</keyword>
<evidence type="ECO:0000313" key="2">
    <source>
        <dbReference type="EMBL" id="MCY9764924.1"/>
    </source>
</evidence>
<dbReference type="Gene3D" id="3.10.450.40">
    <property type="match status" value="1"/>
</dbReference>
<organism evidence="2 3">
    <name type="scientific">Paenibacillus alvei</name>
    <name type="common">Bacillus alvei</name>
    <dbReference type="NCBI Taxonomy" id="44250"/>
    <lineage>
        <taxon>Bacteria</taxon>
        <taxon>Bacillati</taxon>
        <taxon>Bacillota</taxon>
        <taxon>Bacilli</taxon>
        <taxon>Bacillales</taxon>
        <taxon>Paenibacillaceae</taxon>
        <taxon>Paenibacillus</taxon>
    </lineage>
</organism>
<sequence length="100" mass="11352">MKVNFAPKSKEEEIEQNIACIIDTVAGNVPLFRTFGLDNANVDMNIEFLQAQMANRVIDAVQEFEPRVNVTEVVFTEIEDGKTKPKVIYNILPEVIPRDE</sequence>
<name>A0ABT4H7P3_PAEAL</name>
<protein>
    <submittedName>
        <fullName evidence="2">GPW/gp25 family protein</fullName>
    </submittedName>
</protein>
<dbReference type="Pfam" id="PF04965">
    <property type="entry name" value="GPW_gp25"/>
    <property type="match status" value="1"/>
</dbReference>
<gene>
    <name evidence="2" type="ORF">M5X12_30985</name>
</gene>